<dbReference type="Pfam" id="PF08863">
    <property type="entry name" value="YolD"/>
    <property type="match status" value="1"/>
</dbReference>
<organism evidence="1 2">
    <name type="scientific">Anaerobacillus arseniciselenatis</name>
    <dbReference type="NCBI Taxonomy" id="85682"/>
    <lineage>
        <taxon>Bacteria</taxon>
        <taxon>Bacillati</taxon>
        <taxon>Bacillota</taxon>
        <taxon>Bacilli</taxon>
        <taxon>Bacillales</taxon>
        <taxon>Bacillaceae</taxon>
        <taxon>Anaerobacillus</taxon>
    </lineage>
</organism>
<reference evidence="1 2" key="1">
    <citation type="submission" date="2016-10" db="EMBL/GenBank/DDBJ databases">
        <title>Draft genome sequences of four alkaliphilic bacteria belonging to the Anaerobacillus genus.</title>
        <authorList>
            <person name="Bassil N.M."/>
            <person name="Lloyd J.R."/>
        </authorList>
    </citation>
    <scope>NUCLEOTIDE SEQUENCE [LARGE SCALE GENOMIC DNA]</scope>
    <source>
        <strain evidence="1 2">DSM 15340</strain>
    </source>
</reference>
<dbReference type="PANTHER" id="PTHR40051">
    <property type="entry name" value="IG HYPOTHETICAL 15966"/>
    <property type="match status" value="1"/>
</dbReference>
<keyword evidence="2" id="KW-1185">Reference proteome</keyword>
<sequence length="114" mass="13204">MSGYIDRGAKKWSMAMMLPEHVELLRKLEYEMTKVEKPILDQQEIEEVEATLSEAITSNSLVEFTYWKEGFILTKKGFVRSCDLYQKVFKLIDEEGIPFSIKFECTLRVSIAVG</sequence>
<name>A0A1S2LLV7_9BACI</name>
<dbReference type="EMBL" id="MLQQ01000017">
    <property type="protein sequence ID" value="OIJ13366.1"/>
    <property type="molecule type" value="Genomic_DNA"/>
</dbReference>
<proteinExistence type="predicted"/>
<dbReference type="AlphaFoldDB" id="A0A1S2LLV7"/>
<dbReference type="PANTHER" id="PTHR40051:SF1">
    <property type="entry name" value="YOLD-LIKE FAMILY PROTEIN"/>
    <property type="match status" value="1"/>
</dbReference>
<evidence type="ECO:0000313" key="1">
    <source>
        <dbReference type="EMBL" id="OIJ13366.1"/>
    </source>
</evidence>
<protein>
    <recommendedName>
        <fullName evidence="3">YolD-like family protein</fullName>
    </recommendedName>
</protein>
<dbReference type="InterPro" id="IPR014962">
    <property type="entry name" value="YolD"/>
</dbReference>
<comment type="caution">
    <text evidence="1">The sequence shown here is derived from an EMBL/GenBank/DDBJ whole genome shotgun (WGS) entry which is preliminary data.</text>
</comment>
<evidence type="ECO:0000313" key="2">
    <source>
        <dbReference type="Proteomes" id="UP000180098"/>
    </source>
</evidence>
<gene>
    <name evidence="1" type="ORF">BKP35_09020</name>
</gene>
<accession>A0A1S2LLV7</accession>
<dbReference type="RefSeq" id="WP_071313022.1">
    <property type="nucleotide sequence ID" value="NZ_MLQQ01000017.1"/>
</dbReference>
<dbReference type="Proteomes" id="UP000180098">
    <property type="component" value="Unassembled WGS sequence"/>
</dbReference>
<dbReference type="OrthoDB" id="2376882at2"/>
<evidence type="ECO:0008006" key="3">
    <source>
        <dbReference type="Google" id="ProtNLM"/>
    </source>
</evidence>